<sequence>MINEPMTLEVKNAIKRLKNHKTPGIGCEACHYDTRQEKNLEYSKIRYFEKLSGQKAIKKLTIRFHPFIQPDFLWLPDATIIPSTQSIEFLDPKFL</sequence>
<keyword evidence="2" id="KW-1185">Reference proteome</keyword>
<protein>
    <submittedName>
        <fullName evidence="1">Uncharacterized protein</fullName>
    </submittedName>
</protein>
<gene>
    <name evidence="1" type="ORF">H0235_016669</name>
</gene>
<name>A0A834JZ68_VESPE</name>
<dbReference type="EMBL" id="JACSDY010000020">
    <property type="protein sequence ID" value="KAF7397132.1"/>
    <property type="molecule type" value="Genomic_DNA"/>
</dbReference>
<dbReference type="Proteomes" id="UP000600918">
    <property type="component" value="Unassembled WGS sequence"/>
</dbReference>
<comment type="caution">
    <text evidence="1">The sequence shown here is derived from an EMBL/GenBank/DDBJ whole genome shotgun (WGS) entry which is preliminary data.</text>
</comment>
<evidence type="ECO:0000313" key="2">
    <source>
        <dbReference type="Proteomes" id="UP000600918"/>
    </source>
</evidence>
<accession>A0A834JZ68</accession>
<dbReference type="AlphaFoldDB" id="A0A834JZ68"/>
<proteinExistence type="predicted"/>
<reference evidence="1" key="1">
    <citation type="journal article" date="2020" name="G3 (Bethesda)">
        <title>High-Quality Assemblies for Three Invasive Social Wasps from the &lt;i&gt;Vespula&lt;/i&gt; Genus.</title>
        <authorList>
            <person name="Harrop T.W.R."/>
            <person name="Guhlin J."/>
            <person name="McLaughlin G.M."/>
            <person name="Permina E."/>
            <person name="Stockwell P."/>
            <person name="Gilligan J."/>
            <person name="Le Lec M.F."/>
            <person name="Gruber M.A.M."/>
            <person name="Quinn O."/>
            <person name="Lovegrove M."/>
            <person name="Duncan E.J."/>
            <person name="Remnant E.J."/>
            <person name="Van Eeckhoven J."/>
            <person name="Graham B."/>
            <person name="Knapp R.A."/>
            <person name="Langford K.W."/>
            <person name="Kronenberg Z."/>
            <person name="Press M.O."/>
            <person name="Eacker S.M."/>
            <person name="Wilson-Rankin E.E."/>
            <person name="Purcell J."/>
            <person name="Lester P.J."/>
            <person name="Dearden P.K."/>
        </authorList>
    </citation>
    <scope>NUCLEOTIDE SEQUENCE</scope>
    <source>
        <strain evidence="1">Volc-1</strain>
    </source>
</reference>
<evidence type="ECO:0000313" key="1">
    <source>
        <dbReference type="EMBL" id="KAF7397132.1"/>
    </source>
</evidence>
<organism evidence="1 2">
    <name type="scientific">Vespula pensylvanica</name>
    <name type="common">Western yellow jacket</name>
    <name type="synonym">Wasp</name>
    <dbReference type="NCBI Taxonomy" id="30213"/>
    <lineage>
        <taxon>Eukaryota</taxon>
        <taxon>Metazoa</taxon>
        <taxon>Ecdysozoa</taxon>
        <taxon>Arthropoda</taxon>
        <taxon>Hexapoda</taxon>
        <taxon>Insecta</taxon>
        <taxon>Pterygota</taxon>
        <taxon>Neoptera</taxon>
        <taxon>Endopterygota</taxon>
        <taxon>Hymenoptera</taxon>
        <taxon>Apocrita</taxon>
        <taxon>Aculeata</taxon>
        <taxon>Vespoidea</taxon>
        <taxon>Vespidae</taxon>
        <taxon>Vespinae</taxon>
        <taxon>Vespula</taxon>
    </lineage>
</organism>